<name>A0A2T7PY01_POMCA</name>
<dbReference type="PRINTS" id="PR00176">
    <property type="entry name" value="NANEUSMPORT"/>
</dbReference>
<dbReference type="GO" id="GO:0005283">
    <property type="term" value="F:amino acid:sodium symporter activity"/>
    <property type="evidence" value="ECO:0007669"/>
    <property type="project" value="TreeGrafter"/>
</dbReference>
<feature type="transmembrane region" description="Helical" evidence="10">
    <location>
        <begin position="390"/>
        <end position="411"/>
    </location>
</feature>
<keyword evidence="7" id="KW-0325">Glycoprotein</keyword>
<dbReference type="GO" id="GO:0046872">
    <property type="term" value="F:metal ion binding"/>
    <property type="evidence" value="ECO:0007669"/>
    <property type="project" value="UniProtKB-KW"/>
</dbReference>
<evidence type="ECO:0000256" key="5">
    <source>
        <dbReference type="ARBA" id="ARBA00022989"/>
    </source>
</evidence>
<feature type="transmembrane region" description="Helical" evidence="10">
    <location>
        <begin position="176"/>
        <end position="195"/>
    </location>
</feature>
<organism evidence="11 12">
    <name type="scientific">Pomacea canaliculata</name>
    <name type="common">Golden apple snail</name>
    <dbReference type="NCBI Taxonomy" id="400727"/>
    <lineage>
        <taxon>Eukaryota</taxon>
        <taxon>Metazoa</taxon>
        <taxon>Spiralia</taxon>
        <taxon>Lophotrochozoa</taxon>
        <taxon>Mollusca</taxon>
        <taxon>Gastropoda</taxon>
        <taxon>Caenogastropoda</taxon>
        <taxon>Architaenioglossa</taxon>
        <taxon>Ampullarioidea</taxon>
        <taxon>Ampullariidae</taxon>
        <taxon>Pomacea</taxon>
    </lineage>
</organism>
<evidence type="ECO:0000256" key="3">
    <source>
        <dbReference type="ARBA" id="ARBA00022448"/>
    </source>
</evidence>
<feature type="region of interest" description="Disordered" evidence="9">
    <location>
        <begin position="1"/>
        <end position="21"/>
    </location>
</feature>
<reference evidence="11 12" key="1">
    <citation type="submission" date="2018-04" db="EMBL/GenBank/DDBJ databases">
        <title>The genome of golden apple snail Pomacea canaliculata provides insight into stress tolerance and invasive adaptation.</title>
        <authorList>
            <person name="Liu C."/>
            <person name="Liu B."/>
            <person name="Ren Y."/>
            <person name="Zhang Y."/>
            <person name="Wang H."/>
            <person name="Li S."/>
            <person name="Jiang F."/>
            <person name="Yin L."/>
            <person name="Zhang G."/>
            <person name="Qian W."/>
            <person name="Fan W."/>
        </authorList>
    </citation>
    <scope>NUCLEOTIDE SEQUENCE [LARGE SCALE GENOMIC DNA]</scope>
    <source>
        <strain evidence="11">SZHN2017</strain>
        <tissue evidence="11">Muscle</tissue>
    </source>
</reference>
<feature type="transmembrane region" description="Helical" evidence="10">
    <location>
        <begin position="500"/>
        <end position="522"/>
    </location>
</feature>
<feature type="binding site" evidence="8">
    <location>
        <position position="397"/>
    </location>
    <ligand>
        <name>Na(+)</name>
        <dbReference type="ChEBI" id="CHEBI:29101"/>
        <label>1</label>
    </ligand>
</feature>
<dbReference type="EMBL" id="PZQS01000001">
    <property type="protein sequence ID" value="PVD38280.1"/>
    <property type="molecule type" value="Genomic_DNA"/>
</dbReference>
<feature type="transmembrane region" description="Helical" evidence="10">
    <location>
        <begin position="309"/>
        <end position="334"/>
    </location>
</feature>
<dbReference type="InterPro" id="IPR037272">
    <property type="entry name" value="SNS_sf"/>
</dbReference>
<dbReference type="GO" id="GO:0005886">
    <property type="term" value="C:plasma membrane"/>
    <property type="evidence" value="ECO:0007669"/>
    <property type="project" value="TreeGrafter"/>
</dbReference>
<feature type="transmembrane region" description="Helical" evidence="10">
    <location>
        <begin position="603"/>
        <end position="621"/>
    </location>
</feature>
<dbReference type="PROSITE" id="PS50267">
    <property type="entry name" value="NA_NEUROTRAN_SYMP_3"/>
    <property type="match status" value="1"/>
</dbReference>
<feature type="region of interest" description="Disordered" evidence="9">
    <location>
        <begin position="975"/>
        <end position="998"/>
    </location>
</feature>
<feature type="binding site" evidence="8">
    <location>
        <position position="429"/>
    </location>
    <ligand>
        <name>Na(+)</name>
        <dbReference type="ChEBI" id="CHEBI:29101"/>
        <label>1</label>
    </ligand>
</feature>
<feature type="region of interest" description="Disordered" evidence="9">
    <location>
        <begin position="929"/>
        <end position="955"/>
    </location>
</feature>
<evidence type="ECO:0000256" key="6">
    <source>
        <dbReference type="ARBA" id="ARBA00023136"/>
    </source>
</evidence>
<feature type="transmembrane region" description="Helical" evidence="10">
    <location>
        <begin position="72"/>
        <end position="95"/>
    </location>
</feature>
<evidence type="ECO:0000256" key="9">
    <source>
        <dbReference type="SAM" id="MobiDB-lite"/>
    </source>
</evidence>
<feature type="region of interest" description="Disordered" evidence="9">
    <location>
        <begin position="776"/>
        <end position="864"/>
    </location>
</feature>
<accession>A0A2T7PY01</accession>
<dbReference type="PANTHER" id="PTHR11616:SF321">
    <property type="entry name" value="SODIUM-DEPENDENT NUTRIENT AMINO ACID TRANSPORTER 1-RELATED"/>
    <property type="match status" value="1"/>
</dbReference>
<dbReference type="OrthoDB" id="6581954at2759"/>
<feature type="transmembrane region" description="Helical" evidence="10">
    <location>
        <begin position="423"/>
        <end position="447"/>
    </location>
</feature>
<feature type="transmembrane region" description="Helical" evidence="10">
    <location>
        <begin position="467"/>
        <end position="488"/>
    </location>
</feature>
<evidence type="ECO:0000256" key="4">
    <source>
        <dbReference type="ARBA" id="ARBA00022692"/>
    </source>
</evidence>
<dbReference type="AlphaFoldDB" id="A0A2T7PY01"/>
<evidence type="ECO:0000256" key="1">
    <source>
        <dbReference type="ARBA" id="ARBA00004141"/>
    </source>
</evidence>
<dbReference type="GO" id="GO:0089718">
    <property type="term" value="P:amino acid import across plasma membrane"/>
    <property type="evidence" value="ECO:0007669"/>
    <property type="project" value="TreeGrafter"/>
</dbReference>
<comment type="subcellular location">
    <subcellularLocation>
        <location evidence="1">Membrane</location>
        <topology evidence="1">Multi-pass membrane protein</topology>
    </subcellularLocation>
</comment>
<evidence type="ECO:0000313" key="12">
    <source>
        <dbReference type="Proteomes" id="UP000245119"/>
    </source>
</evidence>
<keyword evidence="8" id="KW-0915">Sodium</keyword>
<proteinExistence type="inferred from homology"/>
<evidence type="ECO:0000256" key="2">
    <source>
        <dbReference type="ARBA" id="ARBA00006459"/>
    </source>
</evidence>
<evidence type="ECO:0000256" key="10">
    <source>
        <dbReference type="SAM" id="Phobius"/>
    </source>
</evidence>
<feature type="transmembrane region" description="Helical" evidence="10">
    <location>
        <begin position="201"/>
        <end position="222"/>
    </location>
</feature>
<dbReference type="SUPFAM" id="SSF161070">
    <property type="entry name" value="SNF-like"/>
    <property type="match status" value="2"/>
</dbReference>
<dbReference type="Proteomes" id="UP000245119">
    <property type="component" value="Linkage Group LG1"/>
</dbReference>
<keyword evidence="3" id="KW-0813">Transport</keyword>
<keyword evidence="12" id="KW-1185">Reference proteome</keyword>
<evidence type="ECO:0000256" key="7">
    <source>
        <dbReference type="ARBA" id="ARBA00023180"/>
    </source>
</evidence>
<evidence type="ECO:0000256" key="8">
    <source>
        <dbReference type="PIRSR" id="PIRSR600175-1"/>
    </source>
</evidence>
<comment type="similarity">
    <text evidence="2">Belongs to the sodium:neurotransmitter symporter (SNF) (TC 2.A.22) family.</text>
</comment>
<feature type="transmembrane region" description="Helical" evidence="10">
    <location>
        <begin position="753"/>
        <end position="771"/>
    </location>
</feature>
<keyword evidence="6 10" id="KW-0472">Membrane</keyword>
<protein>
    <submittedName>
        <fullName evidence="11">Uncharacterized protein</fullName>
    </submittedName>
</protein>
<feature type="transmembrane region" description="Helical" evidence="10">
    <location>
        <begin position="572"/>
        <end position="591"/>
    </location>
</feature>
<dbReference type="Pfam" id="PF00209">
    <property type="entry name" value="SNF"/>
    <property type="match status" value="3"/>
</dbReference>
<feature type="compositionally biased region" description="Low complexity" evidence="9">
    <location>
        <begin position="853"/>
        <end position="864"/>
    </location>
</feature>
<dbReference type="PANTHER" id="PTHR11616">
    <property type="entry name" value="SODIUM/CHLORIDE DEPENDENT TRANSPORTER"/>
    <property type="match status" value="1"/>
</dbReference>
<gene>
    <name evidence="11" type="ORF">C0Q70_00891</name>
</gene>
<feature type="transmembrane region" description="Helical" evidence="10">
    <location>
        <begin position="341"/>
        <end position="362"/>
    </location>
</feature>
<dbReference type="InterPro" id="IPR000175">
    <property type="entry name" value="Na/ntran_symport"/>
</dbReference>
<keyword evidence="5 10" id="KW-1133">Transmembrane helix</keyword>
<comment type="caution">
    <text evidence="11">The sequence shown here is derived from an EMBL/GenBank/DDBJ whole genome shotgun (WGS) entry which is preliminary data.</text>
</comment>
<keyword evidence="8" id="KW-0479">Metal-binding</keyword>
<sequence>MAVSSRSEHCRPRRYPLRDPSRGERLVPSLSLTSSASSCWEFPLFALELSFGQYGQKGPLSIWDVNPIARGIGFASITVSGILMIYYSVVIAWGLRFLIASLTDHLPWIDCKSCDCLMYSQNLTEAEKEVFRTNNSFGLDCSEIMMTLSLLIHLIRKEILWMSDGIDQGGTVQWELLLCNLACFAIVFGVLYKGIQSLGKVVYFTSLFPYVLLTILLVRVAMLDGAHEGVKYYLTPRWDSLSDASMLSRHVRCQESSSFNRDAIMVPIINCSTSFYAGFVVFSTLGYMANVKGTDVGSVTKGGPGLAFIVYPEAIAQMPVSPLWAIFFFIMLCMLGFSSQVVYFTSLFPYVLLTILLVRVAMLDGAHEGVKYYLTPRWDRLSDAGVWSDAAVQIFFSLSCCSGGLIAMASYNNFKNNVIRDAIMVPIINCLTSFYAGFVVFSTLGYMAHVKQTDVGSVTQGGPGLAFIVYPEAIGQMPVSPLWAILFLSCCACWGLALRIFVCAGAFVLGIPLVTQSGFYLLDLVDSALLGFPMLTVGLMEFMVLVVLYGYKNFAEDVRCMVGREPFLYFKACWMVIAPVLLTALIIFKAFQFTPQTPDWANLLYWLIVIFPIALIVLWGCHHICKNSKMTQATPAWFARRETGRKLEISIEVSNEMSPDMLENGKGDDTTAMTTHVNSYDDHSSIKTDHVYINNAFDSNIGLTKICSLALNRLYHSVLTSSCIVNKKDAVADNEDDRETRLQIYEVFKSAHAYYIIVAAFYIAGIPWGVLMERSPSSVSVPPGKSHQRCARPGPSNAGTSQSNIDQGPSSMAQGPSSMAQGPSSMAQGPSSMAQGPTVNGDAFASNTGPQMNSLNSFGSGSSGQQISNFGRVDELVRCTNSQPIRVISNRCWMMIRNVLTSFLQQQNVPCSFEDIYNQCSTKSADILPLASPDRAGDRQQSPSEHHANRHETRHAYGDDDVFRWGRHVRFLTSSAEAADRQQQRGTTTVLKLPQNRN</sequence>
<evidence type="ECO:0000313" key="11">
    <source>
        <dbReference type="EMBL" id="PVD38280.1"/>
    </source>
</evidence>
<feature type="compositionally biased region" description="Basic and acidic residues" evidence="9">
    <location>
        <begin position="944"/>
        <end position="955"/>
    </location>
</feature>
<feature type="compositionally biased region" description="Polar residues" evidence="9">
    <location>
        <begin position="797"/>
        <end position="838"/>
    </location>
</feature>
<keyword evidence="4 10" id="KW-0812">Transmembrane</keyword>
<feature type="transmembrane region" description="Helical" evidence="10">
    <location>
        <begin position="528"/>
        <end position="551"/>
    </location>
</feature>
<feature type="compositionally biased region" description="Polar residues" evidence="9">
    <location>
        <begin position="984"/>
        <end position="998"/>
    </location>
</feature>